<organism evidence="2 3">
    <name type="scientific">Chitinilyticum piscinae</name>
    <dbReference type="NCBI Taxonomy" id="2866724"/>
    <lineage>
        <taxon>Bacteria</taxon>
        <taxon>Pseudomonadati</taxon>
        <taxon>Pseudomonadota</taxon>
        <taxon>Betaproteobacteria</taxon>
        <taxon>Neisseriales</taxon>
        <taxon>Chitinibacteraceae</taxon>
        <taxon>Chitinilyticum</taxon>
    </lineage>
</organism>
<keyword evidence="3" id="KW-1185">Reference proteome</keyword>
<protein>
    <submittedName>
        <fullName evidence="2">Uncharacterized protein</fullName>
    </submittedName>
</protein>
<accession>A0A8J7FJV2</accession>
<dbReference type="EMBL" id="JADFUA010000001">
    <property type="protein sequence ID" value="MBE9608099.1"/>
    <property type="molecule type" value="Genomic_DNA"/>
</dbReference>
<evidence type="ECO:0000256" key="1">
    <source>
        <dbReference type="SAM" id="MobiDB-lite"/>
    </source>
</evidence>
<reference evidence="2 3" key="1">
    <citation type="submission" date="2020-10" db="EMBL/GenBank/DDBJ databases">
        <title>The genome sequence of Chitinilyticum litopenaei 4Y14.</title>
        <authorList>
            <person name="Liu Y."/>
        </authorList>
    </citation>
    <scope>NUCLEOTIDE SEQUENCE [LARGE SCALE GENOMIC DNA]</scope>
    <source>
        <strain evidence="2 3">4Y14</strain>
    </source>
</reference>
<dbReference type="Pfam" id="PF20101">
    <property type="entry name" value="DUF6491"/>
    <property type="match status" value="1"/>
</dbReference>
<dbReference type="InterPro" id="IPR045500">
    <property type="entry name" value="DUF6491"/>
</dbReference>
<name>A0A8J7FJV2_9NEIS</name>
<dbReference type="AlphaFoldDB" id="A0A8J7FJV2"/>
<gene>
    <name evidence="2" type="ORF">INR99_01945</name>
</gene>
<proteinExistence type="predicted"/>
<evidence type="ECO:0000313" key="3">
    <source>
        <dbReference type="Proteomes" id="UP000604481"/>
    </source>
</evidence>
<evidence type="ECO:0000313" key="2">
    <source>
        <dbReference type="EMBL" id="MBE9608099.1"/>
    </source>
</evidence>
<comment type="caution">
    <text evidence="2">The sequence shown here is derived from an EMBL/GenBank/DDBJ whole genome shotgun (WGS) entry which is preliminary data.</text>
</comment>
<feature type="region of interest" description="Disordered" evidence="1">
    <location>
        <begin position="100"/>
        <end position="124"/>
    </location>
</feature>
<dbReference type="Proteomes" id="UP000604481">
    <property type="component" value="Unassembled WGS sequence"/>
</dbReference>
<sequence>MITLLAALNTASPVAPASEREQLRLPNTAQWSRVDGSHVAIWTGRQEAWLLTFSKHCTLPQTGQVLVLHTSHGHLQRGLPVLPDNAKACKLERIAPAVLSDTPAPTGKVQRIDHGTDLASHPSR</sequence>